<dbReference type="InterPro" id="IPR028978">
    <property type="entry name" value="Chorismate_lyase_/UTRA_dom_sf"/>
</dbReference>
<dbReference type="PROSITE" id="PS50949">
    <property type="entry name" value="HTH_GNTR"/>
    <property type="match status" value="1"/>
</dbReference>
<dbReference type="AlphaFoldDB" id="A0A5C5RYP2"/>
<dbReference type="Pfam" id="PF00392">
    <property type="entry name" value="GntR"/>
    <property type="match status" value="1"/>
</dbReference>
<dbReference type="Gene3D" id="1.10.10.10">
    <property type="entry name" value="Winged helix-like DNA-binding domain superfamily/Winged helix DNA-binding domain"/>
    <property type="match status" value="1"/>
</dbReference>
<dbReference type="InterPro" id="IPR000524">
    <property type="entry name" value="Tscrpt_reg_HTH_GntR"/>
</dbReference>
<keyword evidence="3" id="KW-0804">Transcription</keyword>
<dbReference type="PANTHER" id="PTHR44846">
    <property type="entry name" value="MANNOSYL-D-GLYCERATE TRANSPORT/METABOLISM SYSTEM REPRESSOR MNGR-RELATED"/>
    <property type="match status" value="1"/>
</dbReference>
<dbReference type="InterPro" id="IPR050679">
    <property type="entry name" value="Bact_HTH_transcr_reg"/>
</dbReference>
<dbReference type="GO" id="GO:0003700">
    <property type="term" value="F:DNA-binding transcription factor activity"/>
    <property type="evidence" value="ECO:0007669"/>
    <property type="project" value="InterPro"/>
</dbReference>
<accession>A0A5C5RYP2</accession>
<evidence type="ECO:0000256" key="3">
    <source>
        <dbReference type="ARBA" id="ARBA00023163"/>
    </source>
</evidence>
<dbReference type="Proteomes" id="UP000319375">
    <property type="component" value="Unassembled WGS sequence"/>
</dbReference>
<dbReference type="OrthoDB" id="8584262at2"/>
<comment type="caution">
    <text evidence="5">The sequence shown here is derived from an EMBL/GenBank/DDBJ whole genome shotgun (WGS) entry which is preliminary data.</text>
</comment>
<dbReference type="InterPro" id="IPR011663">
    <property type="entry name" value="UTRA"/>
</dbReference>
<evidence type="ECO:0000256" key="1">
    <source>
        <dbReference type="ARBA" id="ARBA00023015"/>
    </source>
</evidence>
<dbReference type="GO" id="GO:0045892">
    <property type="term" value="P:negative regulation of DNA-templated transcription"/>
    <property type="evidence" value="ECO:0007669"/>
    <property type="project" value="TreeGrafter"/>
</dbReference>
<dbReference type="Gene3D" id="3.40.1410.10">
    <property type="entry name" value="Chorismate lyase-like"/>
    <property type="match status" value="1"/>
</dbReference>
<sequence length="289" mass="31338">MSIQVVHPYTQLVDSFTRRSLDRQADPGITCIINDVVAAHPLHQRLADEFRARIASGRWPEGEQAPSEAALCEEFGTSRGPVRQALATLRAEGLIVGGQGRSPIVRRNVPSHSASALGSFTAWAREQGREPGQRTVLQARVPATPDIAERLQIEAGEPVLELRRVRTLDGAPALCETMYFVWSLGKRLMEFDPDSGSVNRFLLDAGADLYASTHQIDAVAATAEDAAQLGLPDGAPLLRVRRTTTDAAGDVVEYAEDRYVPGVTSVIVENRLFAAPSPALRSVPVRRDA</sequence>
<dbReference type="GO" id="GO:0003677">
    <property type="term" value="F:DNA binding"/>
    <property type="evidence" value="ECO:0007669"/>
    <property type="project" value="UniProtKB-KW"/>
</dbReference>
<dbReference type="SUPFAM" id="SSF46785">
    <property type="entry name" value="Winged helix' DNA-binding domain"/>
    <property type="match status" value="1"/>
</dbReference>
<protein>
    <submittedName>
        <fullName evidence="5">GntR family transcriptional regulator</fullName>
    </submittedName>
</protein>
<keyword evidence="1" id="KW-0805">Transcription regulation</keyword>
<evidence type="ECO:0000313" key="6">
    <source>
        <dbReference type="Proteomes" id="UP000319375"/>
    </source>
</evidence>
<evidence type="ECO:0000259" key="4">
    <source>
        <dbReference type="PROSITE" id="PS50949"/>
    </source>
</evidence>
<dbReference type="SMART" id="SM00345">
    <property type="entry name" value="HTH_GNTR"/>
    <property type="match status" value="1"/>
</dbReference>
<dbReference type="InterPro" id="IPR036390">
    <property type="entry name" value="WH_DNA-bd_sf"/>
</dbReference>
<dbReference type="SUPFAM" id="SSF64288">
    <property type="entry name" value="Chorismate lyase-like"/>
    <property type="match status" value="1"/>
</dbReference>
<dbReference type="CDD" id="cd07377">
    <property type="entry name" value="WHTH_GntR"/>
    <property type="match status" value="1"/>
</dbReference>
<reference evidence="5 6" key="1">
    <citation type="submission" date="2019-06" db="EMBL/GenBank/DDBJ databases">
        <title>Tsukamurella conjunctivitidis sp. nov., Tsukamurella assacharolytica sp. nov. and Tsukamurella sputae sp. nov. isolated from patients with conjunctivitis, bacteraemia (lymphoma) and respiratory infection (sputum) in Hong Kong.</title>
        <authorList>
            <person name="Teng J.L.L."/>
            <person name="Lee H.H."/>
            <person name="Fong J.Y.H."/>
            <person name="Fok K.M.N."/>
            <person name="Lau S.K.P."/>
            <person name="Woo P.C.Y."/>
        </authorList>
    </citation>
    <scope>NUCLEOTIDE SEQUENCE [LARGE SCALE GENOMIC DNA]</scope>
    <source>
        <strain evidence="5 6">HKU72</strain>
    </source>
</reference>
<dbReference type="PRINTS" id="PR00035">
    <property type="entry name" value="HTHGNTR"/>
</dbReference>
<gene>
    <name evidence="5" type="ORF">FK530_14095</name>
</gene>
<keyword evidence="6" id="KW-1185">Reference proteome</keyword>
<name>A0A5C5RYP2_9ACTN</name>
<evidence type="ECO:0000256" key="2">
    <source>
        <dbReference type="ARBA" id="ARBA00023125"/>
    </source>
</evidence>
<dbReference type="EMBL" id="VIGX01000007">
    <property type="protein sequence ID" value="TWS28209.1"/>
    <property type="molecule type" value="Genomic_DNA"/>
</dbReference>
<dbReference type="PANTHER" id="PTHR44846:SF17">
    <property type="entry name" value="GNTR-FAMILY TRANSCRIPTIONAL REGULATOR"/>
    <property type="match status" value="1"/>
</dbReference>
<keyword evidence="2" id="KW-0238">DNA-binding</keyword>
<dbReference type="InterPro" id="IPR036388">
    <property type="entry name" value="WH-like_DNA-bd_sf"/>
</dbReference>
<proteinExistence type="predicted"/>
<evidence type="ECO:0000313" key="5">
    <source>
        <dbReference type="EMBL" id="TWS28209.1"/>
    </source>
</evidence>
<feature type="domain" description="HTH gntR-type" evidence="4">
    <location>
        <begin position="40"/>
        <end position="108"/>
    </location>
</feature>
<dbReference type="Pfam" id="PF07702">
    <property type="entry name" value="UTRA"/>
    <property type="match status" value="1"/>
</dbReference>
<organism evidence="5 6">
    <name type="scientific">Tsukamurella conjunctivitidis</name>
    <dbReference type="NCBI Taxonomy" id="2592068"/>
    <lineage>
        <taxon>Bacteria</taxon>
        <taxon>Bacillati</taxon>
        <taxon>Actinomycetota</taxon>
        <taxon>Actinomycetes</taxon>
        <taxon>Mycobacteriales</taxon>
        <taxon>Tsukamurellaceae</taxon>
        <taxon>Tsukamurella</taxon>
    </lineage>
</organism>
<dbReference type="SMART" id="SM00866">
    <property type="entry name" value="UTRA"/>
    <property type="match status" value="1"/>
</dbReference>